<dbReference type="Proteomes" id="UP001248134">
    <property type="component" value="Unassembled WGS sequence"/>
</dbReference>
<dbReference type="InterPro" id="IPR011094">
    <property type="entry name" value="Uncharacterised_LppY/LpqO"/>
</dbReference>
<dbReference type="RefSeq" id="WP_003204871.1">
    <property type="nucleotide sequence ID" value="NZ_CM000743.1"/>
</dbReference>
<dbReference type="Pfam" id="PF07485">
    <property type="entry name" value="DUF1529"/>
    <property type="match status" value="2"/>
</dbReference>
<gene>
    <name evidence="1" type="ORF">FOS08_26940</name>
</gene>
<sequence length="286" mass="32307">MEIEKEQVDITFEELCERFFDALGGTEHSIEPGPVCVVTRTRIFDETILGRKSNSPLVNYQFFSFESLDASGKALCLGETVAFQNQVEQVLSNLRDRGIIVSGLHNHWMNENPRLFYIHWESIDDPIAFARKSRESIDFLGPVLPPDLPPVEVTPEFKELCDAFTTLLGGEEGEIEPGPVCFVMRPVNFEATILGRTTNSPLVSHQLFSFESLDSTEVALCLGETATNQEQTNQLISSLLTFGFKVTAFHNHWLEDNPHLIYVHWESIEDPLAFARKSKRAIEFLG</sequence>
<organism evidence="1 2">
    <name type="scientific">Bacillus pseudomycoides</name>
    <dbReference type="NCBI Taxonomy" id="64104"/>
    <lineage>
        <taxon>Bacteria</taxon>
        <taxon>Bacillati</taxon>
        <taxon>Bacillota</taxon>
        <taxon>Bacilli</taxon>
        <taxon>Bacillales</taxon>
        <taxon>Bacillaceae</taxon>
        <taxon>Bacillus</taxon>
        <taxon>Bacillus cereus group</taxon>
    </lineage>
</organism>
<name>A0AAJ1Z2G6_9BACI</name>
<dbReference type="EMBL" id="VLYX01000060">
    <property type="protein sequence ID" value="MDR4329354.1"/>
    <property type="molecule type" value="Genomic_DNA"/>
</dbReference>
<comment type="caution">
    <text evidence="1">The sequence shown here is derived from an EMBL/GenBank/DDBJ whole genome shotgun (WGS) entry which is preliminary data.</text>
</comment>
<protein>
    <submittedName>
        <fullName evidence="1">DUF1259 domain-containing protein</fullName>
    </submittedName>
</protein>
<evidence type="ECO:0000313" key="2">
    <source>
        <dbReference type="Proteomes" id="UP001248134"/>
    </source>
</evidence>
<reference evidence="1" key="1">
    <citation type="submission" date="2019-07" db="EMBL/GenBank/DDBJ databases">
        <title>Phylogenomic Reclassification of ATCC Bacillus Strains and Various Taxa within the Genus Bacillus.</title>
        <authorList>
            <person name="Riojas M.A."/>
            <person name="Frank A.M."/>
            <person name="Fenn S.L."/>
            <person name="King S.P."/>
            <person name="Brower S.M."/>
            <person name="Hazbon M.H."/>
        </authorList>
    </citation>
    <scope>NUCLEOTIDE SEQUENCE</scope>
    <source>
        <strain evidence="1">NR-12239</strain>
    </source>
</reference>
<accession>A0AAJ1Z2G6</accession>
<dbReference type="AlphaFoldDB" id="A0AAJ1Z2G6"/>
<evidence type="ECO:0000313" key="1">
    <source>
        <dbReference type="EMBL" id="MDR4329354.1"/>
    </source>
</evidence>
<proteinExistence type="predicted"/>